<evidence type="ECO:0000256" key="1">
    <source>
        <dbReference type="SAM" id="SignalP"/>
    </source>
</evidence>
<dbReference type="AlphaFoldDB" id="A0A4V2IW01"/>
<reference evidence="3 4" key="1">
    <citation type="submission" date="2019-02" db="EMBL/GenBank/DDBJ databases">
        <title>Genome of a new Bacteroidetes strain.</title>
        <authorList>
            <person name="Pitt A."/>
        </authorList>
    </citation>
    <scope>NUCLEOTIDE SEQUENCE [LARGE SCALE GENOMIC DNA]</scope>
    <source>
        <strain evidence="3 4">103A-SOEBACH</strain>
    </source>
</reference>
<proteinExistence type="predicted"/>
<accession>A0A4V2IW01</accession>
<sequence length="596" mass="66409">MKKLLLLLLFATPFCVWAQQSIPLTDLAAFDQPSQNWTIEQAVFSTYSDTAFQVSPGQGVLVNTLRGGKYHRTDDLKSKMQHGDIRLLVDFMLPKGMNSGIYMQGRYEVQLYDSWGKKTVKYSDCGGIYERWDDSRGKGNEGYEGYAPRQNASKAPGLWQTLEIDFQAPRFDANGKKIANAIFKKVILNGILVQENIEVSGMTRGAIFDKEAPFGPILIQGDHGPIAFRNLRFETYEKPTASLGEVSYDYYTGKFTDPIIPSTKPVSSGKLPALTYRVIPVNNDYLIHYKAELSIPEDDTYEFQTFWTGSGELKVDGVVLNKGAHWFNEMVPASTFLKAGKHHLEIVHIKDFPWGPKALGLNVKRIGSRLVSLHERTSLLDPDAVGLIEVKANAEPVLQRSFAFHLGKKKTHVIHVGDPAGLHYSYDLKQGAILQVWRGKFLDATQMWDNRGEPQTSEPLGLTVVQDGKFPLALAHQAQADSTDLVYKGYRLEAGRPIFMYEWTAAKLRVEDRIQPAGNGLKRTLTLVGASPQKTDVEAVLATGHHLSILQNGLASQPGNFMEWKGAAAELLKIASGAQQIRVPFTGAQFTYDLIW</sequence>
<comment type="caution">
    <text evidence="3">The sequence shown here is derived from an EMBL/GenBank/DDBJ whole genome shotgun (WGS) entry which is preliminary data.</text>
</comment>
<name>A0A4V2IW01_9BACT</name>
<organism evidence="3 4">
    <name type="scientific">Aquirufa antheringensis</name>
    <dbReference type="NCBI Taxonomy" id="2516559"/>
    <lineage>
        <taxon>Bacteria</taxon>
        <taxon>Pseudomonadati</taxon>
        <taxon>Bacteroidota</taxon>
        <taxon>Cytophagia</taxon>
        <taxon>Cytophagales</taxon>
        <taxon>Flectobacillaceae</taxon>
        <taxon>Aquirufa</taxon>
    </lineage>
</organism>
<dbReference type="Gene3D" id="2.60.120.560">
    <property type="entry name" value="Exo-inulinase, domain 1"/>
    <property type="match status" value="1"/>
</dbReference>
<protein>
    <submittedName>
        <fullName evidence="3">DUF1080 domain-containing protein</fullName>
    </submittedName>
</protein>
<feature type="domain" description="3-keto-alpha-glucoside-1,2-lyase/3-keto-2-hydroxy-glucal hydratase" evidence="2">
    <location>
        <begin position="55"/>
        <end position="233"/>
    </location>
</feature>
<evidence type="ECO:0000259" key="2">
    <source>
        <dbReference type="Pfam" id="PF06439"/>
    </source>
</evidence>
<gene>
    <name evidence="3" type="ORF">EWU20_04035</name>
</gene>
<dbReference type="Proteomes" id="UP000293583">
    <property type="component" value="Unassembled WGS sequence"/>
</dbReference>
<dbReference type="InterPro" id="IPR010496">
    <property type="entry name" value="AL/BT2_dom"/>
</dbReference>
<evidence type="ECO:0000313" key="3">
    <source>
        <dbReference type="EMBL" id="TBH74315.1"/>
    </source>
</evidence>
<keyword evidence="1" id="KW-0732">Signal</keyword>
<feature type="signal peptide" evidence="1">
    <location>
        <begin position="1"/>
        <end position="18"/>
    </location>
</feature>
<dbReference type="Pfam" id="PF06439">
    <property type="entry name" value="3keto-disac_hyd"/>
    <property type="match status" value="1"/>
</dbReference>
<feature type="chain" id="PRO_5020266957" evidence="1">
    <location>
        <begin position="19"/>
        <end position="596"/>
    </location>
</feature>
<dbReference type="GO" id="GO:0016787">
    <property type="term" value="F:hydrolase activity"/>
    <property type="evidence" value="ECO:0007669"/>
    <property type="project" value="InterPro"/>
</dbReference>
<dbReference type="EMBL" id="SEWY01000002">
    <property type="protein sequence ID" value="TBH74315.1"/>
    <property type="molecule type" value="Genomic_DNA"/>
</dbReference>
<keyword evidence="4" id="KW-1185">Reference proteome</keyword>
<dbReference type="OrthoDB" id="938897at2"/>
<evidence type="ECO:0000313" key="4">
    <source>
        <dbReference type="Proteomes" id="UP000293583"/>
    </source>
</evidence>
<dbReference type="RefSeq" id="WP_130922806.1">
    <property type="nucleotide sequence ID" value="NZ_JAANOM010000001.1"/>
</dbReference>